<reference evidence="16" key="1">
    <citation type="journal article" date="2020" name="Fungal Divers.">
        <title>Resolving the Mortierellaceae phylogeny through synthesis of multi-gene phylogenetics and phylogenomics.</title>
        <authorList>
            <person name="Vandepol N."/>
            <person name="Liber J."/>
            <person name="Desiro A."/>
            <person name="Na H."/>
            <person name="Kennedy M."/>
            <person name="Barry K."/>
            <person name="Grigoriev I.V."/>
            <person name="Miller A.N."/>
            <person name="O'Donnell K."/>
            <person name="Stajich J.E."/>
            <person name="Bonito G."/>
        </authorList>
    </citation>
    <scope>NUCLEOTIDE SEQUENCE</scope>
    <source>
        <strain evidence="16">MES-2147</strain>
    </source>
</reference>
<proteinExistence type="inferred from homology"/>
<dbReference type="AlphaFoldDB" id="A0A9P6STT1"/>
<dbReference type="InterPro" id="IPR003545">
    <property type="entry name" value="Telomerase_RT"/>
</dbReference>
<evidence type="ECO:0000256" key="7">
    <source>
        <dbReference type="ARBA" id="ARBA00022723"/>
    </source>
</evidence>
<dbReference type="InterPro" id="IPR021891">
    <property type="entry name" value="Telomerase_RBD"/>
</dbReference>
<dbReference type="PRINTS" id="PR01365">
    <property type="entry name" value="TELOMERASERT"/>
</dbReference>
<feature type="compositionally biased region" description="Basic and acidic residues" evidence="14">
    <location>
        <begin position="412"/>
        <end position="444"/>
    </location>
</feature>
<comment type="catalytic activity">
    <reaction evidence="12 13">
        <text>DNA(n) + a 2'-deoxyribonucleoside 5'-triphosphate = DNA(n+1) + diphosphate</text>
        <dbReference type="Rhea" id="RHEA:22508"/>
        <dbReference type="Rhea" id="RHEA-COMP:17339"/>
        <dbReference type="Rhea" id="RHEA-COMP:17340"/>
        <dbReference type="ChEBI" id="CHEBI:33019"/>
        <dbReference type="ChEBI" id="CHEBI:61560"/>
        <dbReference type="ChEBI" id="CHEBI:173112"/>
        <dbReference type="EC" id="2.7.7.49"/>
    </reaction>
</comment>
<dbReference type="InterPro" id="IPR049915">
    <property type="entry name" value="TERT_TEN"/>
</dbReference>
<dbReference type="Gene3D" id="1.10.132.70">
    <property type="match status" value="1"/>
</dbReference>
<evidence type="ECO:0000256" key="2">
    <source>
        <dbReference type="ARBA" id="ARBA00012493"/>
    </source>
</evidence>
<accession>A0A9P6STT1</accession>
<dbReference type="EC" id="2.7.7.49" evidence="2 13"/>
<evidence type="ECO:0000256" key="11">
    <source>
        <dbReference type="ARBA" id="ARBA00023242"/>
    </source>
</evidence>
<protein>
    <recommendedName>
        <fullName evidence="3 13">Telomerase reverse transcriptase</fullName>
        <ecNumber evidence="2 13">2.7.7.49</ecNumber>
    </recommendedName>
    <alternativeName>
        <fullName evidence="13">Telomerase catalytic subunit</fullName>
    </alternativeName>
</protein>
<gene>
    <name evidence="16" type="ORF">BGZ65_003304</name>
</gene>
<keyword evidence="6 13" id="KW-0548">Nucleotidyltransferase</keyword>
<keyword evidence="8 13" id="KW-0460">Magnesium</keyword>
<feature type="region of interest" description="Disordered" evidence="14">
    <location>
        <begin position="320"/>
        <end position="341"/>
    </location>
</feature>
<dbReference type="Proteomes" id="UP000749646">
    <property type="component" value="Unassembled WGS sequence"/>
</dbReference>
<feature type="compositionally biased region" description="Polar residues" evidence="14">
    <location>
        <begin position="395"/>
        <end position="411"/>
    </location>
</feature>
<keyword evidence="7 13" id="KW-0479">Metal-binding</keyword>
<dbReference type="Pfam" id="PF11474">
    <property type="entry name" value="TEN_TERT"/>
    <property type="match status" value="1"/>
</dbReference>
<evidence type="ECO:0000313" key="17">
    <source>
        <dbReference type="Proteomes" id="UP000749646"/>
    </source>
</evidence>
<feature type="region of interest" description="Disordered" evidence="14">
    <location>
        <begin position="383"/>
        <end position="444"/>
    </location>
</feature>
<evidence type="ECO:0000256" key="12">
    <source>
        <dbReference type="ARBA" id="ARBA00048173"/>
    </source>
</evidence>
<evidence type="ECO:0000256" key="13">
    <source>
        <dbReference type="RuleBase" id="RU365061"/>
    </source>
</evidence>
<dbReference type="InterPro" id="IPR049139">
    <property type="entry name" value="TERT_C"/>
</dbReference>
<name>A0A9P6STT1_9FUNG</name>
<dbReference type="Pfam" id="PF12009">
    <property type="entry name" value="Telomerase_RBD"/>
    <property type="match status" value="1"/>
</dbReference>
<comment type="subcellular location">
    <subcellularLocation>
        <location evidence="13">Nucleus</location>
    </subcellularLocation>
    <subcellularLocation>
        <location evidence="13">Chromosome</location>
        <location evidence="13">Telomere</location>
    </subcellularLocation>
</comment>
<dbReference type="Pfam" id="PF00078">
    <property type="entry name" value="RVT_1"/>
    <property type="match status" value="1"/>
</dbReference>
<evidence type="ECO:0000256" key="4">
    <source>
        <dbReference type="ARBA" id="ARBA00022454"/>
    </source>
</evidence>
<feature type="domain" description="Reverse transcriptase" evidence="15">
    <location>
        <begin position="602"/>
        <end position="930"/>
    </location>
</feature>
<dbReference type="Pfam" id="PF21399">
    <property type="entry name" value="TERT_C"/>
    <property type="match status" value="1"/>
</dbReference>
<keyword evidence="17" id="KW-1185">Reference proteome</keyword>
<evidence type="ECO:0000256" key="8">
    <source>
        <dbReference type="ARBA" id="ARBA00022842"/>
    </source>
</evidence>
<dbReference type="GO" id="GO:0000781">
    <property type="term" value="C:chromosome, telomeric region"/>
    <property type="evidence" value="ECO:0007669"/>
    <property type="project" value="UniProtKB-SubCell"/>
</dbReference>
<sequence>MSESPPRITNVILLTLYPELCQLDGFLEKLGLGKVLCEDDPPEFRELLRSTVVATNTSATTAPFPIPIEHGEGHKLSAVVDRAIAQTCSGNRYDKVHNNILAIGFTNANGRGYRYSRNSIQESLKTSVWQTLLIRIGEDAMIYLLTKTTMFVALPNNCFYQISGPPINEQAVAKRRVPKFLLKNLSSRKRPASTLLPASNLTPRVSSRNTTVPTLSDITNADSNDPRVSKRRKIQTKVRMPTITFKRTKMFYYNQYGNERAKLGCFLASSSTFGRICDPPGDGLSKSSSMADKFIRRMFPRQYGLWNVFVKHKAIAAAPSFSSSSTTPVQPVLKPPMESKGHPWRLRQMRKLVEKMLVADKNCNYLSMLRFYCPAKKIENLNSKDSKDSEESNVSEDSQGSKNSEDSQGSKNSEDSGDSKDPEYSKDLKGPKDPKDPNDPKDLKEESLLSYSSSFEEVTSFVHGIVKKVIPLEMFGSVENLAVILRAMTRFIRLRKFECLSVQYVFEHFKLSHCLWLQDSRPPPPGKQFVNVPPSTSNKQQEIVFEFLYWLIDGFLIPLIQASFYVTESSHERNKIFYFRHSVWRNITKPVVLSIQKNMFEKLTQDAVAKCMRPYGKLRLLPKAQDLRPIINLRRKQTKLVNGSPATYIGGTNSNLKNAFHALNYERERLQSSSPASSAVGMSDLYHHIKLAKEKLVGASQPKVVGTSRPNLPKLFMVKVDIQKSFDSVRQDTLLELVEETLKADKYTIHRYAKLMPCEGKISGRLVQKAVDSQEIPHFPPHVSQLAESSKHGVFVDKVSYPYEKKKKIMDSINSHINENIVKFGKNYYRQTTGIPQGSLLSPGLCRLLYDEMEYNFLSDLSQSEDSVLLRLADDFLFISKKMEKAIKFLEIMSEGNPNYGCFINKNKTITNFDFILDMKPVQTCKGSDIRNVLTIARGRHPVKSIAQKMKKAMQHMCQTVFSDTSFNSQSRVMLNIYQNFIFCAMKFHAYCQELRLDPVTINFIQPARLPSIVRGIFRACYELLLNSCRSTVGVIAGAKFPIRERHICWLGAKAFCKMLPRLPVYEPMRAVLQEEVIGPITREEPIHFKRILYSTINDQRNNIMDGIQYL</sequence>
<evidence type="ECO:0000256" key="1">
    <source>
        <dbReference type="ARBA" id="ARBA00008001"/>
    </source>
</evidence>
<dbReference type="GO" id="GO:0042162">
    <property type="term" value="F:telomeric DNA binding"/>
    <property type="evidence" value="ECO:0007669"/>
    <property type="project" value="TreeGrafter"/>
</dbReference>
<keyword evidence="11 13" id="KW-0539">Nucleus</keyword>
<dbReference type="InterPro" id="IPR043502">
    <property type="entry name" value="DNA/RNA_pol_sf"/>
</dbReference>
<organism evidence="16 17">
    <name type="scientific">Modicella reniformis</name>
    <dbReference type="NCBI Taxonomy" id="1440133"/>
    <lineage>
        <taxon>Eukaryota</taxon>
        <taxon>Fungi</taxon>
        <taxon>Fungi incertae sedis</taxon>
        <taxon>Mucoromycota</taxon>
        <taxon>Mortierellomycotina</taxon>
        <taxon>Mortierellomycetes</taxon>
        <taxon>Mortierellales</taxon>
        <taxon>Mortierellaceae</taxon>
        <taxon>Modicella</taxon>
    </lineage>
</organism>
<dbReference type="CDD" id="cd01648">
    <property type="entry name" value="TERT"/>
    <property type="match status" value="1"/>
</dbReference>
<dbReference type="GO" id="GO:0003720">
    <property type="term" value="F:telomerase activity"/>
    <property type="evidence" value="ECO:0007669"/>
    <property type="project" value="InterPro"/>
</dbReference>
<evidence type="ECO:0000256" key="5">
    <source>
        <dbReference type="ARBA" id="ARBA00022679"/>
    </source>
</evidence>
<keyword evidence="10 13" id="KW-0695">RNA-directed DNA polymerase</keyword>
<comment type="caution">
    <text evidence="16">The sequence shown here is derived from an EMBL/GenBank/DDBJ whole genome shotgun (WGS) entry which is preliminary data.</text>
</comment>
<evidence type="ECO:0000256" key="6">
    <source>
        <dbReference type="ARBA" id="ARBA00022695"/>
    </source>
</evidence>
<comment type="function">
    <text evidence="13">Telomerase is a ribonucleoprotein enzyme essential for the replication of chromosome termini in most eukaryotes. It elongates telomeres. It is a reverse transcriptase that adds simple sequence repeats to chromosome ends by copying a template sequence within the RNA component of the enzyme.</text>
</comment>
<evidence type="ECO:0000313" key="16">
    <source>
        <dbReference type="EMBL" id="KAG0001655.1"/>
    </source>
</evidence>
<evidence type="ECO:0000256" key="14">
    <source>
        <dbReference type="SAM" id="MobiDB-lite"/>
    </source>
</evidence>
<dbReference type="SMART" id="SM00975">
    <property type="entry name" value="Telomerase_RBD"/>
    <property type="match status" value="1"/>
</dbReference>
<dbReference type="GO" id="GO:0000333">
    <property type="term" value="C:telomerase catalytic core complex"/>
    <property type="evidence" value="ECO:0007669"/>
    <property type="project" value="TreeGrafter"/>
</dbReference>
<dbReference type="PANTHER" id="PTHR12066">
    <property type="entry name" value="TELOMERASE REVERSE TRANSCRIPTASE"/>
    <property type="match status" value="1"/>
</dbReference>
<evidence type="ECO:0000256" key="3">
    <source>
        <dbReference type="ARBA" id="ARBA00016182"/>
    </source>
</evidence>
<keyword evidence="4 13" id="KW-0158">Chromosome</keyword>
<dbReference type="SUPFAM" id="SSF56672">
    <property type="entry name" value="DNA/RNA polymerases"/>
    <property type="match status" value="1"/>
</dbReference>
<evidence type="ECO:0000259" key="15">
    <source>
        <dbReference type="PROSITE" id="PS50878"/>
    </source>
</evidence>
<dbReference type="PROSITE" id="PS50878">
    <property type="entry name" value="RT_POL"/>
    <property type="match status" value="1"/>
</dbReference>
<evidence type="ECO:0000256" key="10">
    <source>
        <dbReference type="ARBA" id="ARBA00022918"/>
    </source>
</evidence>
<dbReference type="EMBL" id="JAAAHW010000509">
    <property type="protein sequence ID" value="KAG0001655.1"/>
    <property type="molecule type" value="Genomic_DNA"/>
</dbReference>
<dbReference type="GO" id="GO:0070034">
    <property type="term" value="F:telomerase RNA binding"/>
    <property type="evidence" value="ECO:0007669"/>
    <property type="project" value="TreeGrafter"/>
</dbReference>
<dbReference type="GO" id="GO:0007004">
    <property type="term" value="P:telomere maintenance via telomerase"/>
    <property type="evidence" value="ECO:0007669"/>
    <property type="project" value="TreeGrafter"/>
</dbReference>
<dbReference type="OrthoDB" id="289721at2759"/>
<keyword evidence="5 13" id="KW-0808">Transferase</keyword>
<dbReference type="Gene3D" id="3.30.70.2630">
    <property type="match status" value="1"/>
</dbReference>
<comment type="similarity">
    <text evidence="1 13">Belongs to the reverse transcriptase family. Telomerase subfamily.</text>
</comment>
<dbReference type="PANTHER" id="PTHR12066:SF0">
    <property type="entry name" value="TELOMERASE REVERSE TRANSCRIPTASE"/>
    <property type="match status" value="1"/>
</dbReference>
<dbReference type="Gene3D" id="1.10.357.90">
    <property type="match status" value="1"/>
</dbReference>
<evidence type="ECO:0000256" key="9">
    <source>
        <dbReference type="ARBA" id="ARBA00022895"/>
    </source>
</evidence>
<keyword evidence="9 13" id="KW-0779">Telomere</keyword>
<dbReference type="GO" id="GO:0046872">
    <property type="term" value="F:metal ion binding"/>
    <property type="evidence" value="ECO:0007669"/>
    <property type="project" value="UniProtKB-KW"/>
</dbReference>
<dbReference type="InterPro" id="IPR000477">
    <property type="entry name" value="RT_dom"/>
</dbReference>